<name>A0A263BVA2_9BACI</name>
<dbReference type="InterPro" id="IPR001613">
    <property type="entry name" value="Flavin_amine_oxidase"/>
</dbReference>
<comment type="similarity">
    <text evidence="3">Belongs to the carotenoid/retinoid oxidoreductase family. CrtN subfamily.</text>
</comment>
<dbReference type="PANTHER" id="PTHR43734">
    <property type="entry name" value="PHYTOENE DESATURASE"/>
    <property type="match status" value="1"/>
</dbReference>
<evidence type="ECO:0000256" key="3">
    <source>
        <dbReference type="ARBA" id="ARBA00038322"/>
    </source>
</evidence>
<evidence type="ECO:0000256" key="2">
    <source>
        <dbReference type="ARBA" id="ARBA00023002"/>
    </source>
</evidence>
<dbReference type="Gene3D" id="3.50.50.60">
    <property type="entry name" value="FAD/NAD(P)-binding domain"/>
    <property type="match status" value="1"/>
</dbReference>
<dbReference type="AlphaFoldDB" id="A0A263BVA2"/>
<keyword evidence="7" id="KW-1185">Reference proteome</keyword>
<dbReference type="PANTHER" id="PTHR43734:SF1">
    <property type="entry name" value="PHYTOENE DESATURASE"/>
    <property type="match status" value="1"/>
</dbReference>
<gene>
    <name evidence="6" type="ORF">CIB95_06835</name>
</gene>
<dbReference type="Gene3D" id="3.90.660.50">
    <property type="match status" value="1"/>
</dbReference>
<proteinExistence type="inferred from homology"/>
<evidence type="ECO:0000259" key="5">
    <source>
        <dbReference type="Pfam" id="PF01593"/>
    </source>
</evidence>
<organism evidence="6 7">
    <name type="scientific">Lottiidibacillus patelloidae</name>
    <dbReference type="NCBI Taxonomy" id="2670334"/>
    <lineage>
        <taxon>Bacteria</taxon>
        <taxon>Bacillati</taxon>
        <taxon>Bacillota</taxon>
        <taxon>Bacilli</taxon>
        <taxon>Bacillales</taxon>
        <taxon>Bacillaceae</taxon>
        <taxon>Lottiidibacillus</taxon>
    </lineage>
</organism>
<evidence type="ECO:0000256" key="1">
    <source>
        <dbReference type="ARBA" id="ARBA00001974"/>
    </source>
</evidence>
<dbReference type="EMBL" id="NPIA01000003">
    <property type="protein sequence ID" value="OZM57498.1"/>
    <property type="molecule type" value="Genomic_DNA"/>
</dbReference>
<dbReference type="SUPFAM" id="SSF51905">
    <property type="entry name" value="FAD/NAD(P)-binding domain"/>
    <property type="match status" value="1"/>
</dbReference>
<keyword evidence="2" id="KW-0560">Oxidoreductase</keyword>
<sequence length="426" mass="48699">MQDVIIVGGGLAGLSAAASLAKQGKSVTLLERGQLGGRAVTLKLKDFSFNFGAHAIYGRDTSILQNLEKELNIHINWKDFNPNKAKYDIGHELTDVPANIKGLFRTKILKSTDKLQFTFNIFKTMISVEKGKEHVSIKKWMDDRHINDDVKKMMLTLASSNFFTSEPEKIPSTVYFNYYRKLFKTNKPVAYVGGGWQSLIQQFVTVIEENGGTIITKQKVDEVEVAGDKVISVSSKGQKYRAKEFIFAIPPKELKKVFESTTISHYMEHYAQYEPSYVFVYDIALKERIEVPYTYIYNQEEKMFITDISYYDETCVPENGQLLQAIAYMKPEDVGNKLTTEAIQNKIEEMYDKHFNGWRELLVVPRISKRAMAQEISWNMKQSPMPVVIPNLRNTYFSGDWCEGEGQLSELSFTSAYKATSMILEK</sequence>
<reference evidence="6 7" key="2">
    <citation type="submission" date="2017-09" db="EMBL/GenBank/DDBJ databases">
        <title>Bacillus patelloidae sp. nov., isolated from the intestinal tract of a marine limpet.</title>
        <authorList>
            <person name="Liu R."/>
            <person name="Dong C."/>
            <person name="Shao Z."/>
        </authorList>
    </citation>
    <scope>NUCLEOTIDE SEQUENCE [LARGE SCALE GENOMIC DNA]</scope>
    <source>
        <strain evidence="6 7">SA5d-4</strain>
    </source>
</reference>
<evidence type="ECO:0000313" key="6">
    <source>
        <dbReference type="EMBL" id="OZM57498.1"/>
    </source>
</evidence>
<dbReference type="GO" id="GO:0016491">
    <property type="term" value="F:oxidoreductase activity"/>
    <property type="evidence" value="ECO:0007669"/>
    <property type="project" value="UniProtKB-KW"/>
</dbReference>
<dbReference type="InterPro" id="IPR036188">
    <property type="entry name" value="FAD/NAD-bd_sf"/>
</dbReference>
<dbReference type="Proteomes" id="UP000217083">
    <property type="component" value="Unassembled WGS sequence"/>
</dbReference>
<feature type="binding site" evidence="4">
    <location>
        <position position="220"/>
    </location>
    <ligand>
        <name>FAD</name>
        <dbReference type="ChEBI" id="CHEBI:57692"/>
    </ligand>
</feature>
<dbReference type="InterPro" id="IPR002937">
    <property type="entry name" value="Amino_oxidase"/>
</dbReference>
<comment type="caution">
    <text evidence="6">The sequence shown here is derived from an EMBL/GenBank/DDBJ whole genome shotgun (WGS) entry which is preliminary data.</text>
</comment>
<accession>A0A263BVA2</accession>
<comment type="cofactor">
    <cofactor evidence="1">
        <name>FAD</name>
        <dbReference type="ChEBI" id="CHEBI:57692"/>
    </cofactor>
</comment>
<dbReference type="PRINTS" id="PR00757">
    <property type="entry name" value="AMINEOXDASEF"/>
</dbReference>
<dbReference type="RefSeq" id="WP_094924200.1">
    <property type="nucleotide sequence ID" value="NZ_NPIA01000003.1"/>
</dbReference>
<protein>
    <submittedName>
        <fullName evidence="6">Phytoene dehydrogenase</fullName>
    </submittedName>
</protein>
<dbReference type="Pfam" id="PF01593">
    <property type="entry name" value="Amino_oxidase"/>
    <property type="match status" value="1"/>
</dbReference>
<evidence type="ECO:0000256" key="4">
    <source>
        <dbReference type="PIRSR" id="PIRSR601613-1"/>
    </source>
</evidence>
<feature type="domain" description="Amine oxidase" evidence="5">
    <location>
        <begin position="11"/>
        <end position="260"/>
    </location>
</feature>
<reference evidence="7" key="1">
    <citation type="submission" date="2017-08" db="EMBL/GenBank/DDBJ databases">
        <authorList>
            <person name="Huang Z."/>
        </authorList>
    </citation>
    <scope>NUCLEOTIDE SEQUENCE [LARGE SCALE GENOMIC DNA]</scope>
    <source>
        <strain evidence="7">SA5d-4</strain>
    </source>
</reference>
<evidence type="ECO:0000313" key="7">
    <source>
        <dbReference type="Proteomes" id="UP000217083"/>
    </source>
</evidence>